<sequence>MQFAVALIEYLISGVVASAWLTAVLLNHYPLLLHTINDHKDILILVYLPIAYILGIYVDATSSYIIRRAKELLSWLNKQVTLSPTILNRLKRIYRFIVGTPKAEPYKNTAAIMAYSPADAVRTMEAYVSRDRIARGTALNAFAGAVVACFYAPFEDKTLVTTICLVAFVYSIMMHRRLSRLSSSFKEVVLKNLKKKHAPAEQREEE</sequence>
<feature type="transmembrane region" description="Helical" evidence="1">
    <location>
        <begin position="42"/>
        <end position="60"/>
    </location>
</feature>
<protein>
    <submittedName>
        <fullName evidence="2">Uncharacterized protein</fullName>
    </submittedName>
</protein>
<proteinExistence type="predicted"/>
<keyword evidence="1" id="KW-1133">Transmembrane helix</keyword>
<dbReference type="EMBL" id="CP063073">
    <property type="protein sequence ID" value="QOQ77491.1"/>
    <property type="molecule type" value="Genomic_DNA"/>
</dbReference>
<dbReference type="AlphaFoldDB" id="A0A7M1KMD4"/>
<evidence type="ECO:0000313" key="3">
    <source>
        <dbReference type="Proteomes" id="UP000594923"/>
    </source>
</evidence>
<feature type="transmembrane region" description="Helical" evidence="1">
    <location>
        <begin position="133"/>
        <end position="153"/>
    </location>
</feature>
<evidence type="ECO:0000256" key="1">
    <source>
        <dbReference type="SAM" id="Phobius"/>
    </source>
</evidence>
<organism evidence="2 3">
    <name type="scientific">Pseudomonas poae</name>
    <dbReference type="NCBI Taxonomy" id="200451"/>
    <lineage>
        <taxon>Bacteria</taxon>
        <taxon>Pseudomonadati</taxon>
        <taxon>Pseudomonadota</taxon>
        <taxon>Gammaproteobacteria</taxon>
        <taxon>Pseudomonadales</taxon>
        <taxon>Pseudomonadaceae</taxon>
        <taxon>Pseudomonas</taxon>
    </lineage>
</organism>
<dbReference type="RefSeq" id="WP_197628401.1">
    <property type="nucleotide sequence ID" value="NZ_CP063073.1"/>
</dbReference>
<evidence type="ECO:0000313" key="2">
    <source>
        <dbReference type="EMBL" id="QOQ77491.1"/>
    </source>
</evidence>
<keyword evidence="1" id="KW-0812">Transmembrane</keyword>
<dbReference type="Proteomes" id="UP000594923">
    <property type="component" value="Chromosome"/>
</dbReference>
<gene>
    <name evidence="2" type="ORF">IMF22_10820</name>
</gene>
<reference evidence="2 3" key="1">
    <citation type="submission" date="2020-10" db="EMBL/GenBank/DDBJ databases">
        <title>High quality whole genome sequence of Pseudomonas poae PMA22.</title>
        <authorList>
            <person name="Hernandez J.G."/>
            <person name="Rodriguez P."/>
            <person name="Cuevas C."/>
            <person name="de la Calle F."/>
            <person name="Galan B."/>
            <person name="Garcia J.L."/>
        </authorList>
    </citation>
    <scope>NUCLEOTIDE SEQUENCE [LARGE SCALE GENOMIC DNA]</scope>
    <source>
        <strain evidence="2 3">PMA22</strain>
    </source>
</reference>
<feature type="transmembrane region" description="Helical" evidence="1">
    <location>
        <begin position="159"/>
        <end position="176"/>
    </location>
</feature>
<accession>A0A7M1KMD4</accession>
<name>A0A7M1KMD4_9PSED</name>
<keyword evidence="1" id="KW-0472">Membrane</keyword>
<feature type="transmembrane region" description="Helical" evidence="1">
    <location>
        <begin position="7"/>
        <end position="30"/>
    </location>
</feature>